<proteinExistence type="predicted"/>
<dbReference type="EMBL" id="CAXHTA020000002">
    <property type="protein sequence ID" value="CAL5219891.1"/>
    <property type="molecule type" value="Genomic_DNA"/>
</dbReference>
<evidence type="ECO:0000313" key="2">
    <source>
        <dbReference type="Proteomes" id="UP001497392"/>
    </source>
</evidence>
<evidence type="ECO:0000313" key="1">
    <source>
        <dbReference type="EMBL" id="CAL5219891.1"/>
    </source>
</evidence>
<gene>
    <name evidence="1" type="primary">g1815</name>
    <name evidence="1" type="ORF">VP750_LOCUS1550</name>
</gene>
<keyword evidence="2" id="KW-1185">Reference proteome</keyword>
<comment type="caution">
    <text evidence="1">The sequence shown here is derived from an EMBL/GenBank/DDBJ whole genome shotgun (WGS) entry which is preliminary data.</text>
</comment>
<name>A0ABP1FLU2_9CHLO</name>
<protein>
    <submittedName>
        <fullName evidence="1">G1815 protein</fullName>
    </submittedName>
</protein>
<accession>A0ABP1FLU2</accession>
<dbReference type="Proteomes" id="UP001497392">
    <property type="component" value="Unassembled WGS sequence"/>
</dbReference>
<sequence length="507" mass="56451">MYNGTVIIDAFDLPSHLRITWPRLEIQVQGTAISQLAGTVNFLASRLDMPSRVTGAGKRSSVTEVDALVELPIEEHGAASSENVTAAVEFKTCGQFRVRRGRTIADIFGNEEELGWVLPGLQQAHGYACHEGVALFAVYSYEVVIFGARSSVDDKRIKLSDPVWLDRQNPSAKSLWLRFMQLSAERHQEREAFDPDLVPDTGDGYIIDIAAGPDGQPAWRLVLDRSANDKGFTALPPPAVQKTSLCQNRRLPRRAISRAISRALALALPLPFKAPSKLALRRTSSLKSRFSSPSYTLDMRPSRRLPRRAISRAISRALALALPLPFKAPSKLALRRTSSLKSRFSSPSYTLDMRPSRRLPRRAISRALALALPLPFKAPSKLALRSTSSLKSRFSSPSYTLDMRPSRRLPRRSISRALALALPLPFKAPSKLALRSTSSLKSRFSSPSYTLNMRPSRRLPRRAISRALALPLPFMRSKQLGQSYSSKFHCMRARCHVSWRAPSMESM</sequence>
<organism evidence="1 2">
    <name type="scientific">Coccomyxa viridis</name>
    <dbReference type="NCBI Taxonomy" id="1274662"/>
    <lineage>
        <taxon>Eukaryota</taxon>
        <taxon>Viridiplantae</taxon>
        <taxon>Chlorophyta</taxon>
        <taxon>core chlorophytes</taxon>
        <taxon>Trebouxiophyceae</taxon>
        <taxon>Trebouxiophyceae incertae sedis</taxon>
        <taxon>Coccomyxaceae</taxon>
        <taxon>Coccomyxa</taxon>
    </lineage>
</organism>
<reference evidence="1 2" key="1">
    <citation type="submission" date="2024-06" db="EMBL/GenBank/DDBJ databases">
        <authorList>
            <person name="Kraege A."/>
            <person name="Thomma B."/>
        </authorList>
    </citation>
    <scope>NUCLEOTIDE SEQUENCE [LARGE SCALE GENOMIC DNA]</scope>
</reference>